<proteinExistence type="predicted"/>
<evidence type="ECO:0000313" key="2">
    <source>
        <dbReference type="EMBL" id="KAG2827242.1"/>
    </source>
</evidence>
<dbReference type="EMBL" id="RCMK01002232">
    <property type="protein sequence ID" value="KAG2883321.1"/>
    <property type="molecule type" value="Genomic_DNA"/>
</dbReference>
<reference evidence="3" key="1">
    <citation type="submission" date="2018-10" db="EMBL/GenBank/DDBJ databases">
        <title>Effector identification in a new, highly contiguous assembly of the strawberry crown rot pathogen Phytophthora cactorum.</title>
        <authorList>
            <person name="Armitage A.D."/>
            <person name="Nellist C.F."/>
            <person name="Bates H."/>
            <person name="Vickerstaff R.J."/>
            <person name="Harrison R.J."/>
        </authorList>
    </citation>
    <scope>NUCLEOTIDE SEQUENCE</scope>
    <source>
        <strain evidence="2">15-7</strain>
        <strain evidence="3">4040</strain>
    </source>
</reference>
<name>A0A8T1AN13_9STRA</name>
<evidence type="ECO:0000256" key="1">
    <source>
        <dbReference type="SAM" id="MobiDB-lite"/>
    </source>
</evidence>
<dbReference type="Proteomes" id="UP000735874">
    <property type="component" value="Unassembled WGS sequence"/>
</dbReference>
<organism evidence="3 4">
    <name type="scientific">Phytophthora cactorum</name>
    <dbReference type="NCBI Taxonomy" id="29920"/>
    <lineage>
        <taxon>Eukaryota</taxon>
        <taxon>Sar</taxon>
        <taxon>Stramenopiles</taxon>
        <taxon>Oomycota</taxon>
        <taxon>Peronosporomycetes</taxon>
        <taxon>Peronosporales</taxon>
        <taxon>Peronosporaceae</taxon>
        <taxon>Phytophthora</taxon>
    </lineage>
</organism>
<sequence length="85" mass="8966">MTVIQDAPKRKPATKTEIQPASTATSRAASAMITTAKLSKREEGEGEQLVEVCNTLDGPFRAIAESAENTGDDNLILGPALLVPE</sequence>
<feature type="compositionally biased region" description="Low complexity" evidence="1">
    <location>
        <begin position="21"/>
        <end position="30"/>
    </location>
</feature>
<gene>
    <name evidence="2" type="ORF">PC113_g21658</name>
    <name evidence="3" type="ORF">PC117_g26046</name>
</gene>
<protein>
    <submittedName>
        <fullName evidence="3">Uncharacterized protein</fullName>
    </submittedName>
</protein>
<evidence type="ECO:0000313" key="4">
    <source>
        <dbReference type="Proteomes" id="UP000736787"/>
    </source>
</evidence>
<comment type="caution">
    <text evidence="3">The sequence shown here is derived from an EMBL/GenBank/DDBJ whole genome shotgun (WGS) entry which is preliminary data.</text>
</comment>
<feature type="region of interest" description="Disordered" evidence="1">
    <location>
        <begin position="1"/>
        <end position="30"/>
    </location>
</feature>
<dbReference type="EMBL" id="RCMG01001443">
    <property type="protein sequence ID" value="KAG2827242.1"/>
    <property type="molecule type" value="Genomic_DNA"/>
</dbReference>
<dbReference type="Proteomes" id="UP000736787">
    <property type="component" value="Unassembled WGS sequence"/>
</dbReference>
<dbReference type="VEuPathDB" id="FungiDB:PC110_g19115"/>
<evidence type="ECO:0000313" key="3">
    <source>
        <dbReference type="EMBL" id="KAG2883321.1"/>
    </source>
</evidence>
<accession>A0A8T1AN13</accession>
<dbReference type="AlphaFoldDB" id="A0A8T1AN13"/>